<dbReference type="Gene3D" id="1.20.120.1760">
    <property type="match status" value="1"/>
</dbReference>
<dbReference type="GO" id="GO:0016020">
    <property type="term" value="C:membrane"/>
    <property type="evidence" value="ECO:0007669"/>
    <property type="project" value="UniProtKB-SubCell"/>
</dbReference>
<dbReference type="GO" id="GO:0016780">
    <property type="term" value="F:phosphotransferase activity, for other substituted phosphate groups"/>
    <property type="evidence" value="ECO:0007669"/>
    <property type="project" value="InterPro"/>
</dbReference>
<evidence type="ECO:0000256" key="1">
    <source>
        <dbReference type="ARBA" id="ARBA00004370"/>
    </source>
</evidence>
<dbReference type="eggNOG" id="KOG2877">
    <property type="taxonomic scope" value="Eukaryota"/>
</dbReference>
<dbReference type="InterPro" id="IPR000462">
    <property type="entry name" value="CDP-OH_P_trans"/>
</dbReference>
<evidence type="ECO:0008006" key="9">
    <source>
        <dbReference type="Google" id="ProtNLM"/>
    </source>
</evidence>
<dbReference type="EMBL" id="KQ241790">
    <property type="protein sequence ID" value="KNC84066.1"/>
    <property type="molecule type" value="Genomic_DNA"/>
</dbReference>
<evidence type="ECO:0000256" key="3">
    <source>
        <dbReference type="ARBA" id="ARBA00022679"/>
    </source>
</evidence>
<evidence type="ECO:0000256" key="4">
    <source>
        <dbReference type="ARBA" id="ARBA00023136"/>
    </source>
</evidence>
<dbReference type="PANTHER" id="PTHR10414:SF37">
    <property type="entry name" value="BB IN A BOXCAR, ISOFORM C"/>
    <property type="match status" value="1"/>
</dbReference>
<dbReference type="GeneID" id="25904198"/>
<dbReference type="InterPro" id="IPR048254">
    <property type="entry name" value="CDP_ALCOHOL_P_TRANSF_CS"/>
</dbReference>
<keyword evidence="8" id="KW-1185">Reference proteome</keyword>
<keyword evidence="6" id="KW-0812">Transmembrane</keyword>
<gene>
    <name evidence="7" type="ORF">SARC_03694</name>
</gene>
<sequence>MGYFGRYITKHGQETLNHYTYRGSDDSLLYKYINSPMYEVMIQYVPNTIAPNVITLLGLACTFTTYFIQEHYSPNMDQVLPAWVYMISGIAIWMYQTLDALDGKQARKTGSSSPLGLLFDHGCDAINNTIISLSIATALQLGPTHLTAILWSAQALGFFMATLEEYYTGELHLPIINGPSEGLLLAAVAHSLTYFQDPTNSFWLRIPTWSYGLQHNELAVLLIVVGAFFTILSNIVNIFNAVTANAEKEGSNPMNLKEPGTQTYIVALTRCLVVALLTLGAWFWLFNSPTDIMGRHPRLVIWTLGLLISKLLTSLMLAHLCEEEYRPWGKTFTAVFAMACHALINFFAYTYKFGSPSEEVMEAYEDLMLYEIFVVSLCMYIHFSVYVAHDVSTALGIYVFTLGKRPTEKGKEKKID</sequence>
<dbReference type="Proteomes" id="UP000054560">
    <property type="component" value="Unassembled WGS sequence"/>
</dbReference>
<feature type="transmembrane region" description="Helical" evidence="6">
    <location>
        <begin position="299"/>
        <end position="320"/>
    </location>
</feature>
<keyword evidence="4 6" id="KW-0472">Membrane</keyword>
<dbReference type="PANTHER" id="PTHR10414">
    <property type="entry name" value="ETHANOLAMINEPHOSPHOTRANSFERASE"/>
    <property type="match status" value="1"/>
</dbReference>
<dbReference type="RefSeq" id="XP_014157968.1">
    <property type="nucleotide sequence ID" value="XM_014302493.1"/>
</dbReference>
<feature type="transmembrane region" description="Helical" evidence="6">
    <location>
        <begin position="218"/>
        <end position="244"/>
    </location>
</feature>
<dbReference type="AlphaFoldDB" id="A0A0L0G5J2"/>
<dbReference type="Pfam" id="PF01066">
    <property type="entry name" value="CDP-OH_P_transf"/>
    <property type="match status" value="1"/>
</dbReference>
<comment type="similarity">
    <text evidence="2 5">Belongs to the CDP-alcohol phosphatidyltransferase class-I family.</text>
</comment>
<name>A0A0L0G5J2_9EUKA</name>
<feature type="transmembrane region" description="Helical" evidence="6">
    <location>
        <begin position="49"/>
        <end position="68"/>
    </location>
</feature>
<proteinExistence type="inferred from homology"/>
<feature type="transmembrane region" description="Helical" evidence="6">
    <location>
        <begin position="363"/>
        <end position="383"/>
    </location>
</feature>
<dbReference type="InterPro" id="IPR043130">
    <property type="entry name" value="CDP-OH_PTrfase_TM_dom"/>
</dbReference>
<dbReference type="PROSITE" id="PS00379">
    <property type="entry name" value="CDP_ALCOHOL_P_TRANSF"/>
    <property type="match status" value="1"/>
</dbReference>
<feature type="transmembrane region" description="Helical" evidence="6">
    <location>
        <begin position="264"/>
        <end position="287"/>
    </location>
</feature>
<keyword evidence="6" id="KW-1133">Transmembrane helix</keyword>
<dbReference type="InterPro" id="IPR014472">
    <property type="entry name" value="CHOPT"/>
</dbReference>
<dbReference type="OrthoDB" id="196717at2759"/>
<feature type="transmembrane region" description="Helical" evidence="6">
    <location>
        <begin position="80"/>
        <end position="98"/>
    </location>
</feature>
<evidence type="ECO:0000313" key="7">
    <source>
        <dbReference type="EMBL" id="KNC84066.1"/>
    </source>
</evidence>
<reference evidence="7 8" key="1">
    <citation type="submission" date="2011-02" db="EMBL/GenBank/DDBJ databases">
        <title>The Genome Sequence of Sphaeroforma arctica JP610.</title>
        <authorList>
            <consortium name="The Broad Institute Genome Sequencing Platform"/>
            <person name="Russ C."/>
            <person name="Cuomo C."/>
            <person name="Young S.K."/>
            <person name="Zeng Q."/>
            <person name="Gargeya S."/>
            <person name="Alvarado L."/>
            <person name="Berlin A."/>
            <person name="Chapman S.B."/>
            <person name="Chen Z."/>
            <person name="Freedman E."/>
            <person name="Gellesch M."/>
            <person name="Goldberg J."/>
            <person name="Griggs A."/>
            <person name="Gujja S."/>
            <person name="Heilman E."/>
            <person name="Heiman D."/>
            <person name="Howarth C."/>
            <person name="Mehta T."/>
            <person name="Neiman D."/>
            <person name="Pearson M."/>
            <person name="Roberts A."/>
            <person name="Saif S."/>
            <person name="Shea T."/>
            <person name="Shenoy N."/>
            <person name="Sisk P."/>
            <person name="Stolte C."/>
            <person name="Sykes S."/>
            <person name="White J."/>
            <person name="Yandava C."/>
            <person name="Burger G."/>
            <person name="Gray M.W."/>
            <person name="Holland P.W.H."/>
            <person name="King N."/>
            <person name="Lang F.B.F."/>
            <person name="Roger A.J."/>
            <person name="Ruiz-Trillo I."/>
            <person name="Haas B."/>
            <person name="Nusbaum C."/>
            <person name="Birren B."/>
        </authorList>
    </citation>
    <scope>NUCLEOTIDE SEQUENCE [LARGE SCALE GENOMIC DNA]</scope>
    <source>
        <strain evidence="7 8">JP610</strain>
    </source>
</reference>
<keyword evidence="3 5" id="KW-0808">Transferase</keyword>
<organism evidence="7 8">
    <name type="scientific">Sphaeroforma arctica JP610</name>
    <dbReference type="NCBI Taxonomy" id="667725"/>
    <lineage>
        <taxon>Eukaryota</taxon>
        <taxon>Ichthyosporea</taxon>
        <taxon>Ichthyophonida</taxon>
        <taxon>Sphaeroforma</taxon>
    </lineage>
</organism>
<dbReference type="PIRSF" id="PIRSF015665">
    <property type="entry name" value="CHOPT"/>
    <property type="match status" value="1"/>
</dbReference>
<evidence type="ECO:0000256" key="2">
    <source>
        <dbReference type="ARBA" id="ARBA00010441"/>
    </source>
</evidence>
<evidence type="ECO:0000313" key="8">
    <source>
        <dbReference type="Proteomes" id="UP000054560"/>
    </source>
</evidence>
<protein>
    <recommendedName>
        <fullName evidence="9">CDP-alcohol phosphatidyltransferase</fullName>
    </recommendedName>
</protein>
<dbReference type="STRING" id="667725.A0A0L0G5J2"/>
<accession>A0A0L0G5J2</accession>
<evidence type="ECO:0000256" key="6">
    <source>
        <dbReference type="SAM" id="Phobius"/>
    </source>
</evidence>
<feature type="transmembrane region" description="Helical" evidence="6">
    <location>
        <begin position="332"/>
        <end position="351"/>
    </location>
</feature>
<dbReference type="GO" id="GO:0008654">
    <property type="term" value="P:phospholipid biosynthetic process"/>
    <property type="evidence" value="ECO:0007669"/>
    <property type="project" value="InterPro"/>
</dbReference>
<comment type="subcellular location">
    <subcellularLocation>
        <location evidence="1">Membrane</location>
    </subcellularLocation>
</comment>
<evidence type="ECO:0000256" key="5">
    <source>
        <dbReference type="RuleBase" id="RU003750"/>
    </source>
</evidence>